<dbReference type="AlphaFoldDB" id="A0A562E0J9"/>
<evidence type="ECO:0000313" key="12">
    <source>
        <dbReference type="EMBL" id="TWH15416.1"/>
    </source>
</evidence>
<organism evidence="12 13">
    <name type="scientific">Pseudoxanthomonas taiwanensis J19</name>
    <dbReference type="NCBI Taxonomy" id="935569"/>
    <lineage>
        <taxon>Bacteria</taxon>
        <taxon>Pseudomonadati</taxon>
        <taxon>Pseudomonadota</taxon>
        <taxon>Gammaproteobacteria</taxon>
        <taxon>Lysobacterales</taxon>
        <taxon>Lysobacteraceae</taxon>
        <taxon>Pseudoxanthomonas</taxon>
    </lineage>
</organism>
<comment type="similarity">
    <text evidence="3 10">Belongs to the FKBP-type PPIase family.</text>
</comment>
<feature type="domain" description="PPIase FKBP-type" evidence="11">
    <location>
        <begin position="6"/>
        <end position="83"/>
    </location>
</feature>
<dbReference type="Gene3D" id="2.40.10.330">
    <property type="match status" value="1"/>
</dbReference>
<evidence type="ECO:0000256" key="2">
    <source>
        <dbReference type="ARBA" id="ARBA00004496"/>
    </source>
</evidence>
<keyword evidence="13" id="KW-1185">Reference proteome</keyword>
<evidence type="ECO:0000256" key="10">
    <source>
        <dbReference type="RuleBase" id="RU003915"/>
    </source>
</evidence>
<reference evidence="12 13" key="1">
    <citation type="submission" date="2019-07" db="EMBL/GenBank/DDBJ databases">
        <title>Genome sequencing of lignin-degrading bacterial isolates.</title>
        <authorList>
            <person name="Gladden J."/>
        </authorList>
    </citation>
    <scope>NUCLEOTIDE SEQUENCE [LARGE SCALE GENOMIC DNA]</scope>
    <source>
        <strain evidence="12 13">J19</strain>
    </source>
</reference>
<dbReference type="PANTHER" id="PTHR47861">
    <property type="entry name" value="FKBP-TYPE PEPTIDYL-PROLYL CIS-TRANS ISOMERASE SLYD"/>
    <property type="match status" value="1"/>
</dbReference>
<dbReference type="EC" id="5.2.1.8" evidence="10"/>
<dbReference type="RefSeq" id="WP_125109460.1">
    <property type="nucleotide sequence ID" value="NZ_VLJS01000043.1"/>
</dbReference>
<dbReference type="InterPro" id="IPR001179">
    <property type="entry name" value="PPIase_FKBP_dom"/>
</dbReference>
<dbReference type="OrthoDB" id="9808891at2"/>
<comment type="catalytic activity">
    <reaction evidence="1 9 10">
        <text>[protein]-peptidylproline (omega=180) = [protein]-peptidylproline (omega=0)</text>
        <dbReference type="Rhea" id="RHEA:16237"/>
        <dbReference type="Rhea" id="RHEA-COMP:10747"/>
        <dbReference type="Rhea" id="RHEA-COMP:10748"/>
        <dbReference type="ChEBI" id="CHEBI:83833"/>
        <dbReference type="ChEBI" id="CHEBI:83834"/>
        <dbReference type="EC" id="5.2.1.8"/>
    </reaction>
</comment>
<evidence type="ECO:0000256" key="7">
    <source>
        <dbReference type="ARBA" id="ARBA00023235"/>
    </source>
</evidence>
<dbReference type="Gene3D" id="3.10.50.40">
    <property type="match status" value="1"/>
</dbReference>
<comment type="subcellular location">
    <subcellularLocation>
        <location evidence="2">Cytoplasm</location>
    </subcellularLocation>
</comment>
<gene>
    <name evidence="12" type="ORF">L613_001600000340</name>
</gene>
<dbReference type="GO" id="GO:0042026">
    <property type="term" value="P:protein refolding"/>
    <property type="evidence" value="ECO:0007669"/>
    <property type="project" value="UniProtKB-ARBA"/>
</dbReference>
<proteinExistence type="inferred from homology"/>
<dbReference type="InterPro" id="IPR048261">
    <property type="entry name" value="SlpA/SlyD-like_ins_sf"/>
</dbReference>
<dbReference type="Pfam" id="PF00254">
    <property type="entry name" value="FKBP_C"/>
    <property type="match status" value="1"/>
</dbReference>
<evidence type="ECO:0000256" key="3">
    <source>
        <dbReference type="ARBA" id="ARBA00006577"/>
    </source>
</evidence>
<evidence type="ECO:0000256" key="5">
    <source>
        <dbReference type="ARBA" id="ARBA00023110"/>
    </source>
</evidence>
<evidence type="ECO:0000259" key="11">
    <source>
        <dbReference type="PROSITE" id="PS50059"/>
    </source>
</evidence>
<evidence type="ECO:0000256" key="6">
    <source>
        <dbReference type="ARBA" id="ARBA00023186"/>
    </source>
</evidence>
<dbReference type="SUPFAM" id="SSF54534">
    <property type="entry name" value="FKBP-like"/>
    <property type="match status" value="1"/>
</dbReference>
<keyword evidence="6" id="KW-0143">Chaperone</keyword>
<evidence type="ECO:0000313" key="13">
    <source>
        <dbReference type="Proteomes" id="UP000321583"/>
    </source>
</evidence>
<accession>A0A562E0J9</accession>
<protein>
    <recommendedName>
        <fullName evidence="10">Peptidyl-prolyl cis-trans isomerase</fullName>
        <ecNumber evidence="10">5.2.1.8</ecNumber>
    </recommendedName>
</protein>
<dbReference type="EMBL" id="VLJS01000043">
    <property type="protein sequence ID" value="TWH15416.1"/>
    <property type="molecule type" value="Genomic_DNA"/>
</dbReference>
<evidence type="ECO:0000256" key="8">
    <source>
        <dbReference type="ARBA" id="ARBA00037071"/>
    </source>
</evidence>
<keyword evidence="5 9" id="KW-0697">Rotamase</keyword>
<keyword evidence="7 9" id="KW-0413">Isomerase</keyword>
<evidence type="ECO:0000256" key="4">
    <source>
        <dbReference type="ARBA" id="ARBA00022490"/>
    </source>
</evidence>
<dbReference type="PANTHER" id="PTHR47861:SF3">
    <property type="entry name" value="FKBP-TYPE PEPTIDYL-PROLYL CIS-TRANS ISOMERASE SLYD"/>
    <property type="match status" value="1"/>
</dbReference>
<dbReference type="Proteomes" id="UP000321583">
    <property type="component" value="Unassembled WGS sequence"/>
</dbReference>
<dbReference type="InterPro" id="IPR046357">
    <property type="entry name" value="PPIase_dom_sf"/>
</dbReference>
<dbReference type="GO" id="GO:0005737">
    <property type="term" value="C:cytoplasm"/>
    <property type="evidence" value="ECO:0007669"/>
    <property type="project" value="UniProtKB-SubCell"/>
</dbReference>
<sequence length="154" mass="16553">MEIAAARVATFHYILTDDAGQVLDRSPEDHPLSYFHGGGNIIPGLEKALEGRSAGESLTVDVPPAEAYGERIEGLVQDVPREAFQGIDRIEPGMQFQANGGQGPVLVTVVAVGDRQVRIDGNHPLAGKTLHFDVRITDVREATDEEKQTGRVAA</sequence>
<dbReference type="GO" id="GO:0003755">
    <property type="term" value="F:peptidyl-prolyl cis-trans isomerase activity"/>
    <property type="evidence" value="ECO:0007669"/>
    <property type="project" value="UniProtKB-UniRule"/>
</dbReference>
<keyword evidence="4" id="KW-0963">Cytoplasm</keyword>
<evidence type="ECO:0000256" key="9">
    <source>
        <dbReference type="PROSITE-ProRule" id="PRU00277"/>
    </source>
</evidence>
<name>A0A562E0J9_9GAMM</name>
<comment type="function">
    <text evidence="8">Also involved in hydrogenase metallocenter assembly, probably by participating in the nickel insertion step. This function in hydrogenase biosynthesis requires chaperone activity and the presence of the metal-binding domain, but not PPIase activity.</text>
</comment>
<comment type="caution">
    <text evidence="12">The sequence shown here is derived from an EMBL/GenBank/DDBJ whole genome shotgun (WGS) entry which is preliminary data.</text>
</comment>
<dbReference type="PROSITE" id="PS50059">
    <property type="entry name" value="FKBP_PPIASE"/>
    <property type="match status" value="1"/>
</dbReference>
<evidence type="ECO:0000256" key="1">
    <source>
        <dbReference type="ARBA" id="ARBA00000971"/>
    </source>
</evidence>